<evidence type="ECO:0000256" key="2">
    <source>
        <dbReference type="ARBA" id="ARBA00011881"/>
    </source>
</evidence>
<evidence type="ECO:0000313" key="7">
    <source>
        <dbReference type="EMBL" id="MBE9239339.1"/>
    </source>
</evidence>
<feature type="binding site" evidence="6">
    <location>
        <position position="239"/>
    </location>
    <ligand>
        <name>substrate</name>
    </ligand>
</feature>
<sequence length="304" mass="32984">MVKLQDININNLSLWVQQGKNQATQGSVMQRIPLLAVANPSWVAVHIYCQSGENYTLGDNACIFPLMSVIKPFSLLYLLEHLGTANVLNSVGVEPSAMPFNSLEQLIADHGHPRNPMINSGAITLADKLPGKNGNHRTQLFCQWLNKLAGSQLYLDVEMLASVRATRSQVNVAIAQYLYQTQHIENIELALDTYEQICCISGTVEDLAKLGKLLACKSSFINSQHRQIVNALMLTCGLYEASPQYAVKIGLPMKSGISGALIAIVPNQGAIASYSPALDSIGNSVAGLTLMETLSQNLQLSIFS</sequence>
<feature type="binding site" evidence="6">
    <location>
        <position position="68"/>
    </location>
    <ligand>
        <name>substrate</name>
    </ligand>
</feature>
<dbReference type="InterPro" id="IPR012338">
    <property type="entry name" value="Beta-lactam/transpept-like"/>
</dbReference>
<keyword evidence="4 6" id="KW-0378">Hydrolase</keyword>
<protein>
    <recommendedName>
        <fullName evidence="3 6">Glutaminase</fullName>
        <ecNumber evidence="3 6">3.5.1.2</ecNumber>
    </recommendedName>
</protein>
<comment type="caution">
    <text evidence="6">Lacks conserved residue(s) required for the propagation of feature annotation.</text>
</comment>
<feature type="binding site" evidence="6">
    <location>
        <position position="171"/>
    </location>
    <ligand>
        <name>substrate</name>
    </ligand>
</feature>
<name>A0ABR9VLF7_9CYAN</name>
<dbReference type="GO" id="GO:0004359">
    <property type="term" value="F:glutaminase activity"/>
    <property type="evidence" value="ECO:0007669"/>
    <property type="project" value="UniProtKB-EC"/>
</dbReference>
<dbReference type="PANTHER" id="PTHR12544">
    <property type="entry name" value="GLUTAMINASE"/>
    <property type="match status" value="1"/>
</dbReference>
<feature type="binding site" evidence="6">
    <location>
        <position position="119"/>
    </location>
    <ligand>
        <name>substrate</name>
    </ligand>
</feature>
<feature type="binding site" evidence="6">
    <location>
        <position position="194"/>
    </location>
    <ligand>
        <name>substrate</name>
    </ligand>
</feature>
<evidence type="ECO:0000256" key="1">
    <source>
        <dbReference type="ARBA" id="ARBA00011076"/>
    </source>
</evidence>
<keyword evidence="6" id="KW-0007">Acetylation</keyword>
<accession>A0ABR9VLF7</accession>
<dbReference type="NCBIfam" id="TIGR03814">
    <property type="entry name" value="Gln_ase"/>
    <property type="match status" value="1"/>
</dbReference>
<dbReference type="PANTHER" id="PTHR12544:SF29">
    <property type="entry name" value="GLUTAMINASE"/>
    <property type="match status" value="1"/>
</dbReference>
<evidence type="ECO:0000256" key="3">
    <source>
        <dbReference type="ARBA" id="ARBA00012918"/>
    </source>
</evidence>
<comment type="subunit">
    <text evidence="2 6">Homotetramer.</text>
</comment>
<dbReference type="RefSeq" id="WP_137667718.1">
    <property type="nucleotide sequence ID" value="NZ_JADEWB010000341.1"/>
</dbReference>
<evidence type="ECO:0000256" key="6">
    <source>
        <dbReference type="HAMAP-Rule" id="MF_00313"/>
    </source>
</evidence>
<proteinExistence type="inferred from homology"/>
<evidence type="ECO:0000313" key="8">
    <source>
        <dbReference type="Proteomes" id="UP000606776"/>
    </source>
</evidence>
<dbReference type="Pfam" id="PF04960">
    <property type="entry name" value="Glutaminase"/>
    <property type="match status" value="1"/>
</dbReference>
<dbReference type="SUPFAM" id="SSF56601">
    <property type="entry name" value="beta-lactamase/transpeptidase-like"/>
    <property type="match status" value="1"/>
</dbReference>
<reference evidence="7 8" key="1">
    <citation type="submission" date="2020-10" db="EMBL/GenBank/DDBJ databases">
        <authorList>
            <person name="Castelo-Branco R."/>
            <person name="Eusebio N."/>
            <person name="Adriana R."/>
            <person name="Vieira A."/>
            <person name="Brugerolle De Fraissinette N."/>
            <person name="Rezende De Castro R."/>
            <person name="Schneider M.P."/>
            <person name="Vasconcelos V."/>
            <person name="Leao P.N."/>
        </authorList>
    </citation>
    <scope>NUCLEOTIDE SEQUENCE [LARGE SCALE GENOMIC DNA]</scope>
    <source>
        <strain evidence="7 8">LEGE 00250</strain>
    </source>
</reference>
<gene>
    <name evidence="6 7" type="primary">glsA</name>
    <name evidence="7" type="ORF">IQ227_25880</name>
</gene>
<dbReference type="Proteomes" id="UP000606776">
    <property type="component" value="Unassembled WGS sequence"/>
</dbReference>
<comment type="catalytic activity">
    <reaction evidence="5 6">
        <text>L-glutamine + H2O = L-glutamate + NH4(+)</text>
        <dbReference type="Rhea" id="RHEA:15889"/>
        <dbReference type="ChEBI" id="CHEBI:15377"/>
        <dbReference type="ChEBI" id="CHEBI:28938"/>
        <dbReference type="ChEBI" id="CHEBI:29985"/>
        <dbReference type="ChEBI" id="CHEBI:58359"/>
        <dbReference type="EC" id="3.5.1.2"/>
    </reaction>
</comment>
<comment type="similarity">
    <text evidence="1 6">Belongs to the glutaminase family.</text>
</comment>
<dbReference type="EMBL" id="JADEWB010000341">
    <property type="protein sequence ID" value="MBE9239339.1"/>
    <property type="molecule type" value="Genomic_DNA"/>
</dbReference>
<keyword evidence="8" id="KW-1185">Reference proteome</keyword>
<dbReference type="Gene3D" id="3.40.710.10">
    <property type="entry name" value="DD-peptidase/beta-lactamase superfamily"/>
    <property type="match status" value="1"/>
</dbReference>
<dbReference type="InterPro" id="IPR015868">
    <property type="entry name" value="Glutaminase"/>
</dbReference>
<dbReference type="HAMAP" id="MF_00313">
    <property type="entry name" value="Glutaminase"/>
    <property type="match status" value="1"/>
</dbReference>
<evidence type="ECO:0000256" key="5">
    <source>
        <dbReference type="ARBA" id="ARBA00049534"/>
    </source>
</evidence>
<dbReference type="EC" id="3.5.1.2" evidence="3 6"/>
<evidence type="ECO:0000256" key="4">
    <source>
        <dbReference type="ARBA" id="ARBA00022801"/>
    </source>
</evidence>
<organism evidence="7 8">
    <name type="scientific">Sphaerospermopsis aphanizomenoides LEGE 00250</name>
    <dbReference type="NCBI Taxonomy" id="2777972"/>
    <lineage>
        <taxon>Bacteria</taxon>
        <taxon>Bacillati</taxon>
        <taxon>Cyanobacteriota</taxon>
        <taxon>Cyanophyceae</taxon>
        <taxon>Nostocales</taxon>
        <taxon>Aphanizomenonaceae</taxon>
        <taxon>Sphaerospermopsis</taxon>
        <taxon>Sphaerospermopsis aphanizomenoides</taxon>
    </lineage>
</organism>
<comment type="caution">
    <text evidence="7">The sequence shown here is derived from an EMBL/GenBank/DDBJ whole genome shotgun (WGS) entry which is preliminary data.</text>
</comment>